<dbReference type="RefSeq" id="WP_045274316.1">
    <property type="nucleotide sequence ID" value="NZ_BAAAUP010000008.1"/>
</dbReference>
<organism evidence="1 2">
    <name type="scientific">Microbacterium terrae</name>
    <dbReference type="NCBI Taxonomy" id="69369"/>
    <lineage>
        <taxon>Bacteria</taxon>
        <taxon>Bacillati</taxon>
        <taxon>Actinomycetota</taxon>
        <taxon>Actinomycetes</taxon>
        <taxon>Micrococcales</taxon>
        <taxon>Microbacteriaceae</taxon>
        <taxon>Microbacterium</taxon>
    </lineage>
</organism>
<name>A0A0M2HES0_9MICO</name>
<reference evidence="1 2" key="1">
    <citation type="submission" date="2015-02" db="EMBL/GenBank/DDBJ databases">
        <title>Draft genome sequences of ten Microbacterium spp. with emphasis on heavy metal contaminated environments.</title>
        <authorList>
            <person name="Corretto E."/>
        </authorList>
    </citation>
    <scope>NUCLEOTIDE SEQUENCE [LARGE SCALE GENOMIC DNA]</scope>
    <source>
        <strain evidence="1 2">DSM 12510</strain>
    </source>
</reference>
<dbReference type="EMBL" id="JYIZ01000026">
    <property type="protein sequence ID" value="KJL45117.1"/>
    <property type="molecule type" value="Genomic_DNA"/>
</dbReference>
<dbReference type="STRING" id="92835.RS81_00299"/>
<evidence type="ECO:0008006" key="3">
    <source>
        <dbReference type="Google" id="ProtNLM"/>
    </source>
</evidence>
<gene>
    <name evidence="1" type="ORF">RS81_00299</name>
</gene>
<dbReference type="PATRIC" id="fig|92835.4.peg.310"/>
<dbReference type="Proteomes" id="UP000033956">
    <property type="component" value="Unassembled WGS sequence"/>
</dbReference>
<evidence type="ECO:0000313" key="1">
    <source>
        <dbReference type="EMBL" id="KJL45117.1"/>
    </source>
</evidence>
<dbReference type="AlphaFoldDB" id="A0A0M2HES0"/>
<accession>A0A0M2HES0</accession>
<dbReference type="OrthoDB" id="5517693at2"/>
<sequence length="323" mass="36168">MLPEIDRLLHPARAVTTRSWRDLERSLVTGELLRIHRGWYAPKAEAAALRSEDRLLLRIRSVNRSARGTSGVFSHTSAGALWELPLHKVGTHVVHTTLREGLEVHSTAGIRRHRDVLRPDDITNRFGMPCTTLERTVVDIARSTSLETSLSAADAAMRQIAWRDTEREYDLDAAAAFRARMREQIVGMAGKRGVRQARVVADLADGRAQLPGESISRIRLLELGFDAVRLQVGIQRPGLTDYHVDFGLDDVDAWGEFDGKGKYLDASMRGDSTPLEVLMAEKEREDWIRASTGRPVVRWGWEHIGSAMALAQRLTQYGIAPPR</sequence>
<comment type="caution">
    <text evidence="1">The sequence shown here is derived from an EMBL/GenBank/DDBJ whole genome shotgun (WGS) entry which is preliminary data.</text>
</comment>
<keyword evidence="2" id="KW-1185">Reference proteome</keyword>
<evidence type="ECO:0000313" key="2">
    <source>
        <dbReference type="Proteomes" id="UP000033956"/>
    </source>
</evidence>
<proteinExistence type="predicted"/>
<protein>
    <recommendedName>
        <fullName evidence="3">AbiEi antitoxin C-terminal domain-containing protein</fullName>
    </recommendedName>
</protein>